<evidence type="ECO:0000313" key="2">
    <source>
        <dbReference type="EMBL" id="KAE8962337.1"/>
    </source>
</evidence>
<dbReference type="Proteomes" id="UP000488956">
    <property type="component" value="Unassembled WGS sequence"/>
</dbReference>
<evidence type="ECO:0000313" key="1">
    <source>
        <dbReference type="EMBL" id="KAE8918427.1"/>
    </source>
</evidence>
<evidence type="ECO:0000313" key="9">
    <source>
        <dbReference type="EMBL" id="KAE9265811.1"/>
    </source>
</evidence>
<dbReference type="Proteomes" id="UP000440367">
    <property type="component" value="Unassembled WGS sequence"/>
</dbReference>
<dbReference type="EMBL" id="QXGC01007327">
    <property type="protein sequence ID" value="KAE9160573.1"/>
    <property type="molecule type" value="Genomic_DNA"/>
</dbReference>
<reference evidence="10 11" key="1">
    <citation type="submission" date="2018-08" db="EMBL/GenBank/DDBJ databases">
        <title>Genomic investigation of the strawberry pathogen Phytophthora fragariae indicates pathogenicity is determined by transcriptional variation in three key races.</title>
        <authorList>
            <person name="Adams T.M."/>
            <person name="Armitage A.D."/>
            <person name="Sobczyk M.K."/>
            <person name="Bates H.J."/>
            <person name="Dunwell J.M."/>
            <person name="Nellist C.F."/>
            <person name="Harrison R.J."/>
        </authorList>
    </citation>
    <scope>NUCLEOTIDE SEQUENCE [LARGE SCALE GENOMIC DNA]</scope>
    <source>
        <strain evidence="9 12">A4</strain>
        <strain evidence="7 13">BC-1</strain>
        <strain evidence="6 17">BC-23</strain>
        <strain evidence="8 11">NOV-27</strain>
        <strain evidence="5 14">NOV-5</strain>
        <strain evidence="4 15">NOV-71</strain>
        <strain evidence="1 10">NOV-9</strain>
        <strain evidence="3 18">ONT-3</strain>
        <strain evidence="2 16">SCRP245</strain>
    </source>
</reference>
<name>A0A6A3DFK3_9STRA</name>
<evidence type="ECO:0000313" key="11">
    <source>
        <dbReference type="Proteomes" id="UP000433483"/>
    </source>
</evidence>
<dbReference type="Proteomes" id="UP000476176">
    <property type="component" value="Unassembled WGS sequence"/>
</dbReference>
<dbReference type="Proteomes" id="UP000441208">
    <property type="component" value="Unassembled WGS sequence"/>
</dbReference>
<evidence type="ECO:0000313" key="15">
    <source>
        <dbReference type="Proteomes" id="UP000441208"/>
    </source>
</evidence>
<comment type="caution">
    <text evidence="1">The sequence shown here is derived from an EMBL/GenBank/DDBJ whole genome shotgun (WGS) entry which is preliminary data.</text>
</comment>
<dbReference type="Proteomes" id="UP000440732">
    <property type="component" value="Unassembled WGS sequence"/>
</dbReference>
<dbReference type="EMBL" id="QXFW01005343">
    <property type="protein sequence ID" value="KAE8962337.1"/>
    <property type="molecule type" value="Genomic_DNA"/>
</dbReference>
<dbReference type="Proteomes" id="UP000433483">
    <property type="component" value="Unassembled WGS sequence"/>
</dbReference>
<evidence type="ECO:0000313" key="3">
    <source>
        <dbReference type="EMBL" id="KAE9058481.1"/>
    </source>
</evidence>
<evidence type="ECO:0000313" key="7">
    <source>
        <dbReference type="EMBL" id="KAE9166272.1"/>
    </source>
</evidence>
<evidence type="ECO:0000313" key="13">
    <source>
        <dbReference type="Proteomes" id="UP000440367"/>
    </source>
</evidence>
<evidence type="ECO:0000313" key="18">
    <source>
        <dbReference type="Proteomes" id="UP000488956"/>
    </source>
</evidence>
<sequence length="31" mass="3597">MHAAMHAANAQRPRTVLLRKRQLAMYVQQCC</sequence>
<dbReference type="EMBL" id="QXFZ01005811">
    <property type="protein sequence ID" value="KAE9060027.1"/>
    <property type="molecule type" value="Genomic_DNA"/>
</dbReference>
<dbReference type="EMBL" id="QXGF01005707">
    <property type="protein sequence ID" value="KAE8918427.1"/>
    <property type="molecule type" value="Genomic_DNA"/>
</dbReference>
<dbReference type="Proteomes" id="UP000437068">
    <property type="component" value="Unassembled WGS sequence"/>
</dbReference>
<evidence type="ECO:0000313" key="4">
    <source>
        <dbReference type="EMBL" id="KAE9060027.1"/>
    </source>
</evidence>
<evidence type="ECO:0000313" key="8">
    <source>
        <dbReference type="EMBL" id="KAE9168761.1"/>
    </source>
</evidence>
<evidence type="ECO:0000313" key="6">
    <source>
        <dbReference type="EMBL" id="KAE9160573.1"/>
    </source>
</evidence>
<accession>A0A6A3DFK3</accession>
<dbReference type="EMBL" id="QXGA01003527">
    <property type="protein sequence ID" value="KAE9082261.1"/>
    <property type="molecule type" value="Genomic_DNA"/>
</dbReference>
<gene>
    <name evidence="9" type="ORF">PF001_g30733</name>
    <name evidence="7" type="ORF">PF002_g31155</name>
    <name evidence="6" type="ORF">PF004_g31133</name>
    <name evidence="8" type="ORF">PF005_g28245</name>
    <name evidence="5" type="ORF">PF006_g26951</name>
    <name evidence="4" type="ORF">PF007_g30750</name>
    <name evidence="1" type="ORF">PF009_g31258</name>
    <name evidence="3" type="ORF">PF010_g30980</name>
    <name evidence="2" type="ORF">PF011_g29433</name>
</gene>
<protein>
    <submittedName>
        <fullName evidence="1">Uncharacterized protein</fullName>
    </submittedName>
</protein>
<keyword evidence="11" id="KW-1185">Reference proteome</keyword>
<evidence type="ECO:0000313" key="17">
    <source>
        <dbReference type="Proteomes" id="UP000476176"/>
    </source>
</evidence>
<organism evidence="1 10">
    <name type="scientific">Phytophthora fragariae</name>
    <dbReference type="NCBI Taxonomy" id="53985"/>
    <lineage>
        <taxon>Eukaryota</taxon>
        <taxon>Sar</taxon>
        <taxon>Stramenopiles</taxon>
        <taxon>Oomycota</taxon>
        <taxon>Peronosporomycetes</taxon>
        <taxon>Peronosporales</taxon>
        <taxon>Peronosporaceae</taxon>
        <taxon>Phytophthora</taxon>
    </lineage>
</organism>
<evidence type="ECO:0000313" key="12">
    <source>
        <dbReference type="Proteomes" id="UP000437068"/>
    </source>
</evidence>
<dbReference type="EMBL" id="QXGD01005414">
    <property type="protein sequence ID" value="KAE9166272.1"/>
    <property type="molecule type" value="Genomic_DNA"/>
</dbReference>
<evidence type="ECO:0000313" key="16">
    <source>
        <dbReference type="Proteomes" id="UP000460718"/>
    </source>
</evidence>
<dbReference type="Proteomes" id="UP000460718">
    <property type="component" value="Unassembled WGS sequence"/>
</dbReference>
<dbReference type="AlphaFoldDB" id="A0A6A3DFK3"/>
<proteinExistence type="predicted"/>
<evidence type="ECO:0000313" key="14">
    <source>
        <dbReference type="Proteomes" id="UP000440732"/>
    </source>
</evidence>
<dbReference type="EMBL" id="QXFX01006461">
    <property type="protein sequence ID" value="KAE9058481.1"/>
    <property type="molecule type" value="Genomic_DNA"/>
</dbReference>
<dbReference type="Proteomes" id="UP000429523">
    <property type="component" value="Unassembled WGS sequence"/>
</dbReference>
<evidence type="ECO:0000313" key="10">
    <source>
        <dbReference type="Proteomes" id="UP000429523"/>
    </source>
</evidence>
<dbReference type="EMBL" id="QXGE01006160">
    <property type="protein sequence ID" value="KAE9265811.1"/>
    <property type="molecule type" value="Genomic_DNA"/>
</dbReference>
<evidence type="ECO:0000313" key="5">
    <source>
        <dbReference type="EMBL" id="KAE9082261.1"/>
    </source>
</evidence>
<dbReference type="EMBL" id="QXGB01003831">
    <property type="protein sequence ID" value="KAE9168761.1"/>
    <property type="molecule type" value="Genomic_DNA"/>
</dbReference>